<name>A0A7H4MYF1_9ENTR</name>
<comment type="caution">
    <text evidence="1">The sequence shown here is derived from an EMBL/GenBank/DDBJ whole genome shotgun (WGS) entry which is preliminary data.</text>
</comment>
<accession>A0A7H4MYF1</accession>
<organism evidence="1 2">
    <name type="scientific">Klebsiella michiganensis</name>
    <dbReference type="NCBI Taxonomy" id="1134687"/>
    <lineage>
        <taxon>Bacteria</taxon>
        <taxon>Pseudomonadati</taxon>
        <taxon>Pseudomonadota</taxon>
        <taxon>Gammaproteobacteria</taxon>
        <taxon>Enterobacterales</taxon>
        <taxon>Enterobacteriaceae</taxon>
        <taxon>Klebsiella/Raoultella group</taxon>
        <taxon>Klebsiella</taxon>
    </lineage>
</organism>
<reference evidence="1 2" key="1">
    <citation type="submission" date="2018-06" db="EMBL/GenBank/DDBJ databases">
        <authorList>
            <consortium name="Pathogen Informatics"/>
            <person name="Doyle S."/>
        </authorList>
    </citation>
    <scope>NUCLEOTIDE SEQUENCE [LARGE SCALE GENOMIC DNA]</scope>
    <source>
        <strain evidence="1 2">NCTC11685</strain>
    </source>
</reference>
<sequence length="38" mass="4252">MQQLFGADFHDGLKGGGEVVPIAVEHRRAVAYRRVSQR</sequence>
<proteinExistence type="predicted"/>
<evidence type="ECO:0000313" key="2">
    <source>
        <dbReference type="Proteomes" id="UP000254863"/>
    </source>
</evidence>
<dbReference type="Proteomes" id="UP000254863">
    <property type="component" value="Unassembled WGS sequence"/>
</dbReference>
<dbReference type="AlphaFoldDB" id="A0A7H4MYF1"/>
<evidence type="ECO:0000313" key="1">
    <source>
        <dbReference type="EMBL" id="STV70675.1"/>
    </source>
</evidence>
<dbReference type="EMBL" id="UGMS01000001">
    <property type="protein sequence ID" value="STV70675.1"/>
    <property type="molecule type" value="Genomic_DNA"/>
</dbReference>
<gene>
    <name evidence="1" type="ORF">NCTC11685_00013</name>
</gene>
<protein>
    <submittedName>
        <fullName evidence="1">Uncharacterized protein</fullName>
    </submittedName>
</protein>